<dbReference type="Pfam" id="PF13568">
    <property type="entry name" value="OMP_b-brl_2"/>
    <property type="match status" value="1"/>
</dbReference>
<keyword evidence="1" id="KW-0732">Signal</keyword>
<proteinExistence type="predicted"/>
<comment type="caution">
    <text evidence="3">The sequence shown here is derived from an EMBL/GenBank/DDBJ whole genome shotgun (WGS) entry which is preliminary data.</text>
</comment>
<evidence type="ECO:0000259" key="2">
    <source>
        <dbReference type="Pfam" id="PF13568"/>
    </source>
</evidence>
<name>A0A1Z8B4K7_9FLAO</name>
<reference evidence="3 4" key="1">
    <citation type="journal article" date="2017" name="Proc. Natl. Acad. Sci. U.S.A.">
        <title>Simulation of Deepwater Horizon oil plume reveals substrate specialization within a complex community of hydrocarbon-degraders.</title>
        <authorList>
            <person name="Hu P."/>
            <person name="Dubinsky E.A."/>
            <person name="Probst A.J."/>
            <person name="Wang J."/>
            <person name="Sieber C.M.K."/>
            <person name="Tom L.M."/>
            <person name="Gardinali P."/>
            <person name="Banfield J.F."/>
            <person name="Atlas R.M."/>
            <person name="Andersen G.L."/>
        </authorList>
    </citation>
    <scope>NUCLEOTIDE SEQUENCE [LARGE SCALE GENOMIC DNA]</scope>
    <source>
        <strain evidence="3">35_9_T64</strain>
    </source>
</reference>
<dbReference type="EMBL" id="MAAX01000078">
    <property type="protein sequence ID" value="OUS17521.1"/>
    <property type="molecule type" value="Genomic_DNA"/>
</dbReference>
<organism evidence="3 4">
    <name type="scientific">Nonlabens dokdonensis</name>
    <dbReference type="NCBI Taxonomy" id="328515"/>
    <lineage>
        <taxon>Bacteria</taxon>
        <taxon>Pseudomonadati</taxon>
        <taxon>Bacteroidota</taxon>
        <taxon>Flavobacteriia</taxon>
        <taxon>Flavobacteriales</taxon>
        <taxon>Flavobacteriaceae</taxon>
        <taxon>Nonlabens</taxon>
    </lineage>
</organism>
<evidence type="ECO:0000313" key="4">
    <source>
        <dbReference type="Proteomes" id="UP000196102"/>
    </source>
</evidence>
<dbReference type="RefSeq" id="WP_303686279.1">
    <property type="nucleotide sequence ID" value="NZ_CAJXYO010000041.1"/>
</dbReference>
<feature type="chain" id="PRO_5012373998" description="Outer membrane protein beta-barrel domain-containing protein" evidence="1">
    <location>
        <begin position="33"/>
        <end position="207"/>
    </location>
</feature>
<evidence type="ECO:0000256" key="1">
    <source>
        <dbReference type="SAM" id="SignalP"/>
    </source>
</evidence>
<dbReference type="Proteomes" id="UP000196102">
    <property type="component" value="Unassembled WGS sequence"/>
</dbReference>
<evidence type="ECO:0000313" key="3">
    <source>
        <dbReference type="EMBL" id="OUS17521.1"/>
    </source>
</evidence>
<sequence>MKNVLGFKKSNLRTLLLSLSILCAGLMGFAQSPSGFGITAGLNYGSTGDLTQNGQTIIDNPDEKLGFHAGVFYKIDVAFLYLRPELKYTQLSNEYNGDQFDIEKLDLPILVGTKLVGPLHIFAGPSLQYIMNTELEDVEFNDVQEEFTVGAQVGVAAHFGNIGIDVRYERGFTSNEIMQIEDAIDINGPIAIDTRPEQIILAISVKL</sequence>
<gene>
    <name evidence="3" type="ORF">A9Q93_04910</name>
</gene>
<feature type="domain" description="Outer membrane protein beta-barrel" evidence="2">
    <location>
        <begin position="29"/>
        <end position="174"/>
    </location>
</feature>
<dbReference type="AlphaFoldDB" id="A0A1Z8B4K7"/>
<feature type="signal peptide" evidence="1">
    <location>
        <begin position="1"/>
        <end position="32"/>
    </location>
</feature>
<dbReference type="InterPro" id="IPR025665">
    <property type="entry name" value="Beta-barrel_OMP_2"/>
</dbReference>
<protein>
    <recommendedName>
        <fullName evidence="2">Outer membrane protein beta-barrel domain-containing protein</fullName>
    </recommendedName>
</protein>
<accession>A0A1Z8B4K7</accession>